<evidence type="ECO:0000313" key="3">
    <source>
        <dbReference type="EMBL" id="KAF4305699.1"/>
    </source>
</evidence>
<comment type="caution">
    <text evidence="3">The sequence shown here is derived from an EMBL/GenBank/DDBJ whole genome shotgun (WGS) entry which is preliminary data.</text>
</comment>
<feature type="chain" id="PRO_5036430843" description="Secreted protein nis1 protein" evidence="1">
    <location>
        <begin position="20"/>
        <end position="154"/>
    </location>
</feature>
<organism evidence="3 4">
    <name type="scientific">Botryosphaeria dothidea</name>
    <dbReference type="NCBI Taxonomy" id="55169"/>
    <lineage>
        <taxon>Eukaryota</taxon>
        <taxon>Fungi</taxon>
        <taxon>Dikarya</taxon>
        <taxon>Ascomycota</taxon>
        <taxon>Pezizomycotina</taxon>
        <taxon>Dothideomycetes</taxon>
        <taxon>Dothideomycetes incertae sedis</taxon>
        <taxon>Botryosphaeriales</taxon>
        <taxon>Botryosphaeriaceae</taxon>
        <taxon>Botryosphaeria</taxon>
    </lineage>
</organism>
<dbReference type="EMBL" id="WWBZ02000040">
    <property type="protein sequence ID" value="KAF4305699.1"/>
    <property type="molecule type" value="Genomic_DNA"/>
</dbReference>
<dbReference type="AlphaFoldDB" id="A0A8H4IRH7"/>
<reference evidence="3 4" key="1">
    <citation type="submission" date="2020-04" db="EMBL/GenBank/DDBJ databases">
        <title>Genome Assembly and Annotation of Botryosphaeria dothidea sdau 11-99, a Latent Pathogen of Apple Fruit Ring Rot in China.</title>
        <authorList>
            <person name="Yu C."/>
            <person name="Diao Y."/>
            <person name="Lu Q."/>
            <person name="Zhao J."/>
            <person name="Cui S."/>
            <person name="Peng C."/>
            <person name="He B."/>
            <person name="Liu H."/>
        </authorList>
    </citation>
    <scope>NUCLEOTIDE SEQUENCE [LARGE SCALE GENOMIC DNA]</scope>
    <source>
        <strain evidence="3">Sdau11-99</strain>
        <strain evidence="4">sdau11-99</strain>
    </source>
</reference>
<evidence type="ECO:0000313" key="4">
    <source>
        <dbReference type="Proteomes" id="UP000572817"/>
    </source>
</evidence>
<gene>
    <name evidence="3" type="ORF">GTA08_BOTSDO06201</name>
    <name evidence="2" type="ORF">GTA08_BOTSDO10298</name>
</gene>
<keyword evidence="1" id="KW-0732">Signal</keyword>
<dbReference type="Pfam" id="PF19271">
    <property type="entry name" value="Nis1"/>
    <property type="match status" value="1"/>
</dbReference>
<evidence type="ECO:0008006" key="5">
    <source>
        <dbReference type="Google" id="ProtNLM"/>
    </source>
</evidence>
<proteinExistence type="predicted"/>
<dbReference type="OrthoDB" id="3913322at2759"/>
<dbReference type="Proteomes" id="UP000572817">
    <property type="component" value="Unassembled WGS sequence"/>
</dbReference>
<keyword evidence="4" id="KW-1185">Reference proteome</keyword>
<dbReference type="EMBL" id="WWBZ02000073">
    <property type="protein sequence ID" value="KAF4302454.1"/>
    <property type="molecule type" value="Genomic_DNA"/>
</dbReference>
<name>A0A8H4IRH7_9PEZI</name>
<accession>A0A8H4IRH7</accession>
<evidence type="ECO:0000256" key="1">
    <source>
        <dbReference type="SAM" id="SignalP"/>
    </source>
</evidence>
<protein>
    <recommendedName>
        <fullName evidence="5">Secreted protein nis1 protein</fullName>
    </recommendedName>
</protein>
<sequence length="154" mass="15891">MQFSTAVVASLLSISSMAAARITGITLPKQVATGSNFTAIVNTLPSIDIQSTADVSIAFGAAPAEYAIAKTLGTHLLAQKALGPELSNIQTNISVPLTVPADFQKGEAVITAALFSLSGSRYSGILDYFNVTITVADVTDASEFVSTSDAITVY</sequence>
<feature type="signal peptide" evidence="1">
    <location>
        <begin position="1"/>
        <end position="19"/>
    </location>
</feature>
<dbReference type="InterPro" id="IPR045469">
    <property type="entry name" value="Nis1"/>
</dbReference>
<evidence type="ECO:0000313" key="2">
    <source>
        <dbReference type="EMBL" id="KAF4302454.1"/>
    </source>
</evidence>